<dbReference type="Gene3D" id="6.10.250.3150">
    <property type="match status" value="1"/>
</dbReference>
<keyword evidence="1" id="KW-0175">Coiled coil</keyword>
<accession>E6MIQ1</accession>
<reference evidence="4 5" key="1">
    <citation type="submission" date="2010-12" db="EMBL/GenBank/DDBJ databases">
        <authorList>
            <person name="Muzny D."/>
            <person name="Qin X."/>
            <person name="Deng J."/>
            <person name="Jiang H."/>
            <person name="Liu Y."/>
            <person name="Qu J."/>
            <person name="Song X.-Z."/>
            <person name="Zhang L."/>
            <person name="Thornton R."/>
            <person name="Coyle M."/>
            <person name="Francisco L."/>
            <person name="Jackson L."/>
            <person name="Javaid M."/>
            <person name="Korchina V."/>
            <person name="Kovar C."/>
            <person name="Mata R."/>
            <person name="Mathew T."/>
            <person name="Ngo R."/>
            <person name="Nguyen L."/>
            <person name="Nguyen N."/>
            <person name="Okwuonu G."/>
            <person name="Ongeri F."/>
            <person name="Pham C."/>
            <person name="Simmons D."/>
            <person name="Wilczek-Boney K."/>
            <person name="Hale W."/>
            <person name="Jakkamsetti A."/>
            <person name="Pham P."/>
            <person name="Ruth R."/>
            <person name="San Lucas F."/>
            <person name="Warren J."/>
            <person name="Zhang J."/>
            <person name="Zhao Z."/>
            <person name="Zhou C."/>
            <person name="Zhu D."/>
            <person name="Lee S."/>
            <person name="Bess C."/>
            <person name="Blankenburg K."/>
            <person name="Forbes L."/>
            <person name="Fu Q."/>
            <person name="Gubbala S."/>
            <person name="Hirani K."/>
            <person name="Jayaseelan J.C."/>
            <person name="Lara F."/>
            <person name="Munidasa M."/>
            <person name="Palculict T."/>
            <person name="Patil S."/>
            <person name="Pu L.-L."/>
            <person name="Saada N."/>
            <person name="Tang L."/>
            <person name="Weissenberger G."/>
            <person name="Zhu Y."/>
            <person name="Hemphill L."/>
            <person name="Shang Y."/>
            <person name="Youmans B."/>
            <person name="Ayvaz T."/>
            <person name="Ross M."/>
            <person name="Santibanez J."/>
            <person name="Aqrawi P."/>
            <person name="Gross S."/>
            <person name="Joshi V."/>
            <person name="Fowler G."/>
            <person name="Nazareth L."/>
            <person name="Reid J."/>
            <person name="Worley K."/>
            <person name="Petrosino J."/>
            <person name="Highlander S."/>
            <person name="Gibbs R."/>
        </authorList>
    </citation>
    <scope>NUCLEOTIDE SEQUENCE [LARGE SCALE GENOMIC DNA]</scope>
    <source>
        <strain evidence="4 5">ATCC 23263</strain>
    </source>
</reference>
<feature type="compositionally biased region" description="Polar residues" evidence="2">
    <location>
        <begin position="181"/>
        <end position="197"/>
    </location>
</feature>
<proteinExistence type="predicted"/>
<feature type="signal peptide" evidence="3">
    <location>
        <begin position="1"/>
        <end position="30"/>
    </location>
</feature>
<dbReference type="STRING" id="887929.HMP0721_1886"/>
<organism evidence="4 5">
    <name type="scientific">Pseudoramibacter alactolyticus ATCC 23263</name>
    <dbReference type="NCBI Taxonomy" id="887929"/>
    <lineage>
        <taxon>Bacteria</taxon>
        <taxon>Bacillati</taxon>
        <taxon>Bacillota</taxon>
        <taxon>Clostridia</taxon>
        <taxon>Eubacteriales</taxon>
        <taxon>Eubacteriaceae</taxon>
        <taxon>Pseudoramibacter</taxon>
    </lineage>
</organism>
<dbReference type="InterPro" id="IPR042047">
    <property type="entry name" value="SleB_dom1"/>
</dbReference>
<evidence type="ECO:0000256" key="2">
    <source>
        <dbReference type="SAM" id="MobiDB-lite"/>
    </source>
</evidence>
<protein>
    <recommendedName>
        <fullName evidence="6">Cell Wall Hydrolase</fullName>
    </recommendedName>
</protein>
<dbReference type="OrthoDB" id="1762539at2"/>
<evidence type="ECO:0000313" key="5">
    <source>
        <dbReference type="Proteomes" id="UP000004754"/>
    </source>
</evidence>
<keyword evidence="5" id="KW-1185">Reference proteome</keyword>
<dbReference type="HOGENOM" id="CLU_1069049_0_0_9"/>
<dbReference type="eggNOG" id="COG4942">
    <property type="taxonomic scope" value="Bacteria"/>
</dbReference>
<evidence type="ECO:0000256" key="1">
    <source>
        <dbReference type="SAM" id="Coils"/>
    </source>
</evidence>
<dbReference type="AlphaFoldDB" id="E6MIQ1"/>
<dbReference type="RefSeq" id="WP_006599308.1">
    <property type="nucleotide sequence ID" value="NZ_GL622359.1"/>
</dbReference>
<dbReference type="EMBL" id="AEQN01000023">
    <property type="protein sequence ID" value="EFV01147.1"/>
    <property type="molecule type" value="Genomic_DNA"/>
</dbReference>
<evidence type="ECO:0008006" key="6">
    <source>
        <dbReference type="Google" id="ProtNLM"/>
    </source>
</evidence>
<dbReference type="Gene3D" id="1.10.10.2520">
    <property type="entry name" value="Cell wall hydrolase SleB, domain 1"/>
    <property type="match status" value="1"/>
</dbReference>
<comment type="caution">
    <text evidence="4">The sequence shown here is derived from an EMBL/GenBank/DDBJ whole genome shotgun (WGS) entry which is preliminary data.</text>
</comment>
<feature type="region of interest" description="Disordered" evidence="2">
    <location>
        <begin position="174"/>
        <end position="197"/>
    </location>
</feature>
<keyword evidence="3" id="KW-0732">Signal</keyword>
<dbReference type="Proteomes" id="UP000004754">
    <property type="component" value="Unassembled WGS sequence"/>
</dbReference>
<gene>
    <name evidence="4" type="ORF">HMP0721_1886</name>
</gene>
<feature type="chain" id="PRO_5003206597" description="Cell Wall Hydrolase" evidence="3">
    <location>
        <begin position="31"/>
        <end position="307"/>
    </location>
</feature>
<dbReference type="eggNOG" id="COG3773">
    <property type="taxonomic scope" value="Bacteria"/>
</dbReference>
<feature type="coiled-coil region" evidence="1">
    <location>
        <begin position="40"/>
        <end position="85"/>
    </location>
</feature>
<sequence>MAILRNIGRLWVSLLFAGILIFGTTAPVSAADTQSLTNQITDIQKQIDAQAKRLDALKAQTANKNAELAKQKQALSQARQGMSERVRAFYMFGSDGVLQYLFTSDSISEFLAKADQMRTVMNADNVRVAKVERLQRRVVREKAALEQEQRKAEQSQKQLNAQLKTVQQKLMAYEKEHPDTSDNSSTSGVSPTTGHRTETSNQMDFICAVVAQECNSDYQGSLAVISCVMNRGDTGRWGGRNCVAVLKAPGQFEAYLSGAYKKYLHGRYPAHVKQAVEDCMLKGIRNHSYQSFHAGSSLPSFGGNHYY</sequence>
<evidence type="ECO:0000256" key="3">
    <source>
        <dbReference type="SAM" id="SignalP"/>
    </source>
</evidence>
<evidence type="ECO:0000313" key="4">
    <source>
        <dbReference type="EMBL" id="EFV01147.1"/>
    </source>
</evidence>
<name>E6MIQ1_9FIRM</name>